<dbReference type="SUPFAM" id="SSF51294">
    <property type="entry name" value="Hedgehog/intein (Hint) domain"/>
    <property type="match status" value="1"/>
</dbReference>
<dbReference type="InterPro" id="IPR036844">
    <property type="entry name" value="Hint_dom_sf"/>
</dbReference>
<keyword evidence="2" id="KW-1185">Reference proteome</keyword>
<evidence type="ECO:0000313" key="2">
    <source>
        <dbReference type="Proteomes" id="UP001606305"/>
    </source>
</evidence>
<gene>
    <name evidence="1" type="ORF">ACG00X_10570</name>
</gene>
<dbReference type="EMBL" id="JBIGIA010000007">
    <property type="protein sequence ID" value="MFG6457274.1"/>
    <property type="molecule type" value="Genomic_DNA"/>
</dbReference>
<dbReference type="Gene3D" id="2.170.16.10">
    <property type="entry name" value="Hedgehog/Intein (Hint) domain"/>
    <property type="match status" value="1"/>
</dbReference>
<evidence type="ECO:0000313" key="1">
    <source>
        <dbReference type="EMBL" id="MFG6457274.1"/>
    </source>
</evidence>
<organism evidence="1 2">
    <name type="scientific">Pelomonas nitida</name>
    <dbReference type="NCBI Taxonomy" id="3299027"/>
    <lineage>
        <taxon>Bacteria</taxon>
        <taxon>Pseudomonadati</taxon>
        <taxon>Pseudomonadota</taxon>
        <taxon>Betaproteobacteria</taxon>
        <taxon>Burkholderiales</taxon>
        <taxon>Sphaerotilaceae</taxon>
        <taxon>Roseateles</taxon>
    </lineage>
</organism>
<dbReference type="Pfam" id="PF07591">
    <property type="entry name" value="PT-HINT"/>
    <property type="match status" value="1"/>
</dbReference>
<protein>
    <submittedName>
        <fullName evidence="1">Polymorphic toxin-type HINT domain-containing protein</fullName>
    </submittedName>
</protein>
<reference evidence="1 2" key="1">
    <citation type="submission" date="2024-09" db="EMBL/GenBank/DDBJ databases">
        <title>Novel species of the genus Pelomonas and Roseateles isolated from streams.</title>
        <authorList>
            <person name="Lu H."/>
        </authorList>
    </citation>
    <scope>NUCLEOTIDE SEQUENCE [LARGE SCALE GENOMIC DNA]</scope>
    <source>
        <strain evidence="1 2">BYS96W</strain>
    </source>
</reference>
<sequence length="786" mass="87722">MGMTNTPFPTLSANLALGFAPGTRIHTREGLCPIEAVRAGDLVLTHPERNPPPRRRRERNEYLYRAVSRVGEAQSPTTVRIELINLADGITDTLMAAPGQPFWTQPHGWVAAGHLRPGHALVLSFFGNAMVQRVETLEQSSQTHWLEVEGFNTYYVEQLGAWVGDNLAAAPLLPPEEHPAGADRPIDFTKPQTLLRIANYYNDFLEPPAPAAASATGLTHRAEAEKLRSVIKARMGQELAYDRDSVAWLDDYIERARLHTPKENWPGAIQLIGSFLGECLVHALGGEWVSDGGSGCVQTRSGMTFTHNKVSKQYDGGRESGDTILGFFDAIAAMDNTYREPTPGQLRLLQFQREPVCCIFVRTSLDASRPWVQIADADARWVRLVPPPGQTHVTSISLTSIKSFYVTSHDGRLVHTEWIAKAEWPTLPPDILRQLKQRLPARTTLGLGDLESGKPFLDVRYGPRKRSGDLQHGYSTSVTNISRQRVKVLRFAGMRPDSGHWALANVTGDFYTPSNFKEWYGLPGEWLEPGESVCDTGNWGQPPVLWAYYGVTDTGQHFVAGKVLERPVGGPEGSSEAHFVTPGPEQLEMAALLQKLRTNFERRQQSMNMLSLARITGAKPDWMEPYDQLSEVFERQPLLLTEGHIVWAALVQANKLLFKPGPDNCPAQLVYSLDDYFDSHPSELQQVAQAYMSFKGVELEDPELRAFARLITDELSRSLSVVLPRVFSNREVRSSTFMVFRNHLPNGVLSFSRFPILVHPSTSAVLMVPFEFWPIGLIVMCKEGRL</sequence>
<name>A0ABW7G5Q4_9BURK</name>
<dbReference type="Proteomes" id="UP001606305">
    <property type="component" value="Unassembled WGS sequence"/>
</dbReference>
<comment type="caution">
    <text evidence="1">The sequence shown here is derived from an EMBL/GenBank/DDBJ whole genome shotgun (WGS) entry which is preliminary data.</text>
</comment>
<accession>A0ABW7G5Q4</accession>
<proteinExistence type="predicted"/>